<keyword evidence="6" id="KW-1133">Transmembrane helix</keyword>
<evidence type="ECO:0000256" key="6">
    <source>
        <dbReference type="ARBA" id="ARBA00022989"/>
    </source>
</evidence>
<dbReference type="GO" id="GO:0003723">
    <property type="term" value="F:RNA binding"/>
    <property type="evidence" value="ECO:0007669"/>
    <property type="project" value="UniProtKB-UniRule"/>
</dbReference>
<proteinExistence type="inferred from homology"/>
<evidence type="ECO:0000256" key="7">
    <source>
        <dbReference type="ARBA" id="ARBA00023128"/>
    </source>
</evidence>
<keyword evidence="11" id="KW-0175">Coiled coil</keyword>
<evidence type="ECO:0000313" key="13">
    <source>
        <dbReference type="EMBL" id="KZV94062.1"/>
    </source>
</evidence>
<evidence type="ECO:0000313" key="14">
    <source>
        <dbReference type="Proteomes" id="UP000077266"/>
    </source>
</evidence>
<comment type="function">
    <text evidence="9 10">Plays a role in maintaining the mitochondrial genome and in controlling the mtDNA escape. Involved in the regulation of mtDNA nucleotide structure and number. May have a dispensable role in early maturation of pre-rRNA.</text>
</comment>
<dbReference type="STRING" id="1314781.A0A165IYI9"/>
<dbReference type="InParanoid" id="A0A165IYI9"/>
<keyword evidence="10" id="KW-0507">mRNA processing</keyword>
<evidence type="ECO:0000256" key="1">
    <source>
        <dbReference type="ARBA" id="ARBA00004434"/>
    </source>
</evidence>
<dbReference type="AlphaFoldDB" id="A0A165IYI9"/>
<evidence type="ECO:0000256" key="8">
    <source>
        <dbReference type="ARBA" id="ARBA00023136"/>
    </source>
</evidence>
<evidence type="ECO:0000256" key="5">
    <source>
        <dbReference type="ARBA" id="ARBA00022792"/>
    </source>
</evidence>
<dbReference type="Pfam" id="PF10443">
    <property type="entry name" value="RNA12"/>
    <property type="match status" value="1"/>
</dbReference>
<evidence type="ECO:0000256" key="3">
    <source>
        <dbReference type="ARBA" id="ARBA00020222"/>
    </source>
</evidence>
<dbReference type="FunCoup" id="A0A165IYI9">
    <property type="interactions" value="8"/>
</dbReference>
<evidence type="ECO:0000256" key="9">
    <source>
        <dbReference type="ARBA" id="ARBA00025276"/>
    </source>
</evidence>
<keyword evidence="7 10" id="KW-0496">Mitochondrion</keyword>
<evidence type="ECO:0000256" key="11">
    <source>
        <dbReference type="SAM" id="Coils"/>
    </source>
</evidence>
<name>A0A165IYI9_EXIGL</name>
<feature type="domain" description="Mitochondrial escape protein 2 C-terminal" evidence="12">
    <location>
        <begin position="331"/>
        <end position="825"/>
    </location>
</feature>
<dbReference type="EMBL" id="KV425979">
    <property type="protein sequence ID" value="KZV94062.1"/>
    <property type="molecule type" value="Genomic_DNA"/>
</dbReference>
<dbReference type="InterPro" id="IPR018850">
    <property type="entry name" value="Mt_escape_2_C"/>
</dbReference>
<dbReference type="GO" id="GO:0006397">
    <property type="term" value="P:mRNA processing"/>
    <property type="evidence" value="ECO:0007669"/>
    <property type="project" value="UniProtKB-UniRule"/>
</dbReference>
<dbReference type="InterPro" id="IPR039627">
    <property type="entry name" value="Yme2_C"/>
</dbReference>
<keyword evidence="10" id="KW-0694">RNA-binding</keyword>
<comment type="similarity">
    <text evidence="2 10">Belongs to the YME2 family.</text>
</comment>
<keyword evidence="14" id="KW-1185">Reference proteome</keyword>
<organism evidence="13 14">
    <name type="scientific">Exidia glandulosa HHB12029</name>
    <dbReference type="NCBI Taxonomy" id="1314781"/>
    <lineage>
        <taxon>Eukaryota</taxon>
        <taxon>Fungi</taxon>
        <taxon>Dikarya</taxon>
        <taxon>Basidiomycota</taxon>
        <taxon>Agaricomycotina</taxon>
        <taxon>Agaricomycetes</taxon>
        <taxon>Auriculariales</taxon>
        <taxon>Exidiaceae</taxon>
        <taxon>Exidia</taxon>
    </lineage>
</organism>
<dbReference type="PANTHER" id="PTHR32198:SF2">
    <property type="entry name" value="MITOCHONDRIAL ESCAPE PROTEIN 2"/>
    <property type="match status" value="1"/>
</dbReference>
<feature type="coiled-coil region" evidence="11">
    <location>
        <begin position="805"/>
        <end position="866"/>
    </location>
</feature>
<dbReference type="InterPro" id="IPR027417">
    <property type="entry name" value="P-loop_NTPase"/>
</dbReference>
<comment type="subcellular location">
    <subcellularLocation>
        <location evidence="1 10">Mitochondrion inner membrane</location>
        <topology evidence="1 10">Single-pass membrane protein</topology>
    </subcellularLocation>
</comment>
<evidence type="ECO:0000256" key="10">
    <source>
        <dbReference type="RuleBase" id="RU367108"/>
    </source>
</evidence>
<dbReference type="OrthoDB" id="10267654at2759"/>
<gene>
    <name evidence="13" type="ORF">EXIGLDRAFT_835266</name>
</gene>
<sequence length="871" mass="97504">MLRPLRTRPLWIRAQRRAWPTPRFNATVAVAPPIKAKEQGTLFFSGVFPLRLSLFDIRYYLAAAQKDELLGGLRNILDAVSAHGFAPLKLESHPKNGGVFVQFEYEPGENALQEIRQSIYAVASKQNGFRTWLSMLGFNKADVWVVKGQPWLEDLNRYVSPFVKVEFEGPDVHEEDLYTLMRPYGRIHDITAPQPVPAGTLRSSTVSFTQLRSAAVAHNCIHGLSFHSEDGKETWLKTSFERTRKAHWIRDWIVAHPRVSLPIALFLFGTLTYTIFDPIRMFFVEGKMLGWFNYNEFSVVKWLRANTIDRFMLPSRSLDANKPRAEAWKDREQSEDALKAYLADFPGTVTFVSGPAGSGKTSMTETVVKHEERRAMVIDCAELFKGGSDSSLLSSLARQTGYWPLFAFVNNLNSMIDLASVGLIGQKTGFNASLEQQVRDMLQVVASGLQGVTSQHDKDVRARERAMERKQQQQARAGAVVERIKRGAYHDGRMDCIAGNGIMSELGFGDEPMGENDFEDPRVVEEPVQVEDVQQKIDQEVQLIPVKREDSMAKSVPEAVKALPVVVIKNFAAPGSSKDEILSALAEWAGTLVDNDIAHVIVLSDNRENVKRLAKAMPTKPLANITLSDADPETAISYVSSRLAEAGHSQTLTKEQIARVQMLGGRASDLQTLIHKVRSGQRVEEAVDDIISRGVGELMKNAFGDDLDDAKNLPWTREQAWSIVRQLANKNEISYFDVLLEFPFKGDETALRALEHHELIAIHTRDGRPSSIRPGRPVHKFVFQRLVHDPVFQATQDLAYNEKAIASAEATVKTCEAEMSTLRELAGESSTRRAANTRAKYVSAKMQAAQSKIEQLEYKNAALMKVITRET</sequence>
<evidence type="ECO:0000256" key="4">
    <source>
        <dbReference type="ARBA" id="ARBA00022692"/>
    </source>
</evidence>
<dbReference type="Gene3D" id="3.40.50.300">
    <property type="entry name" value="P-loop containing nucleotide triphosphate hydrolases"/>
    <property type="match status" value="1"/>
</dbReference>
<keyword evidence="4" id="KW-0812">Transmembrane</keyword>
<evidence type="ECO:0000259" key="12">
    <source>
        <dbReference type="Pfam" id="PF10443"/>
    </source>
</evidence>
<dbReference type="GO" id="GO:0005743">
    <property type="term" value="C:mitochondrial inner membrane"/>
    <property type="evidence" value="ECO:0007669"/>
    <property type="project" value="UniProtKB-SubCell"/>
</dbReference>
<protein>
    <recommendedName>
        <fullName evidence="3 10">Mitochondrial escape protein 2</fullName>
    </recommendedName>
</protein>
<accession>A0A165IYI9</accession>
<evidence type="ECO:0000256" key="2">
    <source>
        <dbReference type="ARBA" id="ARBA00010320"/>
    </source>
</evidence>
<reference evidence="13 14" key="1">
    <citation type="journal article" date="2016" name="Mol. Biol. Evol.">
        <title>Comparative Genomics of Early-Diverging Mushroom-Forming Fungi Provides Insights into the Origins of Lignocellulose Decay Capabilities.</title>
        <authorList>
            <person name="Nagy L.G."/>
            <person name="Riley R."/>
            <person name="Tritt A."/>
            <person name="Adam C."/>
            <person name="Daum C."/>
            <person name="Floudas D."/>
            <person name="Sun H."/>
            <person name="Yadav J.S."/>
            <person name="Pangilinan J."/>
            <person name="Larsson K.H."/>
            <person name="Matsuura K."/>
            <person name="Barry K."/>
            <person name="Labutti K."/>
            <person name="Kuo R."/>
            <person name="Ohm R.A."/>
            <person name="Bhattacharya S.S."/>
            <person name="Shirouzu T."/>
            <person name="Yoshinaga Y."/>
            <person name="Martin F.M."/>
            <person name="Grigoriev I.V."/>
            <person name="Hibbett D.S."/>
        </authorList>
    </citation>
    <scope>NUCLEOTIDE SEQUENCE [LARGE SCALE GENOMIC DNA]</scope>
    <source>
        <strain evidence="13 14">HHB12029</strain>
    </source>
</reference>
<dbReference type="PANTHER" id="PTHR32198">
    <property type="entry name" value="MITOCHONDRIAL ESCAPE PROTEIN 2"/>
    <property type="match status" value="1"/>
</dbReference>
<keyword evidence="5 10" id="KW-0999">Mitochondrion inner membrane</keyword>
<dbReference type="Proteomes" id="UP000077266">
    <property type="component" value="Unassembled WGS sequence"/>
</dbReference>
<keyword evidence="8" id="KW-0472">Membrane</keyword>